<evidence type="ECO:0000256" key="1">
    <source>
        <dbReference type="SAM" id="MobiDB-lite"/>
    </source>
</evidence>
<dbReference type="EMBL" id="ASHM01012936">
    <property type="protein sequence ID" value="PNX94904.1"/>
    <property type="molecule type" value="Genomic_DNA"/>
</dbReference>
<evidence type="ECO:0000313" key="2">
    <source>
        <dbReference type="EMBL" id="PNX94904.1"/>
    </source>
</evidence>
<evidence type="ECO:0000313" key="3">
    <source>
        <dbReference type="Proteomes" id="UP000236291"/>
    </source>
</evidence>
<proteinExistence type="predicted"/>
<gene>
    <name evidence="2" type="ORF">L195_g018086</name>
</gene>
<feature type="region of interest" description="Disordered" evidence="1">
    <location>
        <begin position="1"/>
        <end position="33"/>
    </location>
</feature>
<reference evidence="2 3" key="2">
    <citation type="journal article" date="2017" name="Front. Plant Sci.">
        <title>Gene Classification and Mining of Molecular Markers Useful in Red Clover (Trifolium pratense) Breeding.</title>
        <authorList>
            <person name="Istvanek J."/>
            <person name="Dluhosova J."/>
            <person name="Dluhos P."/>
            <person name="Patkova L."/>
            <person name="Nedelnik J."/>
            <person name="Repkova J."/>
        </authorList>
    </citation>
    <scope>NUCLEOTIDE SEQUENCE [LARGE SCALE GENOMIC DNA]</scope>
    <source>
        <strain evidence="3">cv. Tatra</strain>
        <tissue evidence="2">Young leaves</tissue>
    </source>
</reference>
<sequence>MEGKRSEAVEEKLAVEEEKQPSERCGGGREAAE</sequence>
<dbReference type="Proteomes" id="UP000236291">
    <property type="component" value="Unassembled WGS sequence"/>
</dbReference>
<name>A0A2K3MVZ4_TRIPR</name>
<organism evidence="2 3">
    <name type="scientific">Trifolium pratense</name>
    <name type="common">Red clover</name>
    <dbReference type="NCBI Taxonomy" id="57577"/>
    <lineage>
        <taxon>Eukaryota</taxon>
        <taxon>Viridiplantae</taxon>
        <taxon>Streptophyta</taxon>
        <taxon>Embryophyta</taxon>
        <taxon>Tracheophyta</taxon>
        <taxon>Spermatophyta</taxon>
        <taxon>Magnoliopsida</taxon>
        <taxon>eudicotyledons</taxon>
        <taxon>Gunneridae</taxon>
        <taxon>Pentapetalae</taxon>
        <taxon>rosids</taxon>
        <taxon>fabids</taxon>
        <taxon>Fabales</taxon>
        <taxon>Fabaceae</taxon>
        <taxon>Papilionoideae</taxon>
        <taxon>50 kb inversion clade</taxon>
        <taxon>NPAAA clade</taxon>
        <taxon>Hologalegina</taxon>
        <taxon>IRL clade</taxon>
        <taxon>Trifolieae</taxon>
        <taxon>Trifolium</taxon>
    </lineage>
</organism>
<dbReference type="AlphaFoldDB" id="A0A2K3MVZ4"/>
<reference evidence="2 3" key="1">
    <citation type="journal article" date="2014" name="Am. J. Bot.">
        <title>Genome assembly and annotation for red clover (Trifolium pratense; Fabaceae).</title>
        <authorList>
            <person name="Istvanek J."/>
            <person name="Jaros M."/>
            <person name="Krenek A."/>
            <person name="Repkova J."/>
        </authorList>
    </citation>
    <scope>NUCLEOTIDE SEQUENCE [LARGE SCALE GENOMIC DNA]</scope>
    <source>
        <strain evidence="3">cv. Tatra</strain>
        <tissue evidence="2">Young leaves</tissue>
    </source>
</reference>
<comment type="caution">
    <text evidence="2">The sequence shown here is derived from an EMBL/GenBank/DDBJ whole genome shotgun (WGS) entry which is preliminary data.</text>
</comment>
<protein>
    <submittedName>
        <fullName evidence="2">Uncharacterized protein</fullName>
    </submittedName>
</protein>
<accession>A0A2K3MVZ4</accession>